<organism evidence="3 4">
    <name type="scientific">Pontibacter toksunensis</name>
    <dbReference type="NCBI Taxonomy" id="1332631"/>
    <lineage>
        <taxon>Bacteria</taxon>
        <taxon>Pseudomonadati</taxon>
        <taxon>Bacteroidota</taxon>
        <taxon>Cytophagia</taxon>
        <taxon>Cytophagales</taxon>
        <taxon>Hymenobacteraceae</taxon>
        <taxon>Pontibacter</taxon>
    </lineage>
</organism>
<proteinExistence type="predicted"/>
<keyword evidence="1" id="KW-0732">Signal</keyword>
<dbReference type="InterPro" id="IPR013766">
    <property type="entry name" value="Thioredoxin_domain"/>
</dbReference>
<reference evidence="4" key="1">
    <citation type="journal article" date="2019" name="Int. J. Syst. Evol. Microbiol.">
        <title>The Global Catalogue of Microorganisms (GCM) 10K type strain sequencing project: providing services to taxonomists for standard genome sequencing and annotation.</title>
        <authorList>
            <consortium name="The Broad Institute Genomics Platform"/>
            <consortium name="The Broad Institute Genome Sequencing Center for Infectious Disease"/>
            <person name="Wu L."/>
            <person name="Ma J."/>
        </authorList>
    </citation>
    <scope>NUCLEOTIDE SEQUENCE [LARGE SCALE GENOMIC DNA]</scope>
    <source>
        <strain evidence="4">KCTC 23984</strain>
    </source>
</reference>
<feature type="signal peptide" evidence="1">
    <location>
        <begin position="1"/>
        <end position="20"/>
    </location>
</feature>
<evidence type="ECO:0000256" key="1">
    <source>
        <dbReference type="SAM" id="SignalP"/>
    </source>
</evidence>
<comment type="caution">
    <text evidence="3">The sequence shown here is derived from an EMBL/GenBank/DDBJ whole genome shotgun (WGS) entry which is preliminary data.</text>
</comment>
<dbReference type="InterPro" id="IPR036249">
    <property type="entry name" value="Thioredoxin-like_sf"/>
</dbReference>
<evidence type="ECO:0000313" key="3">
    <source>
        <dbReference type="EMBL" id="MFD3002636.1"/>
    </source>
</evidence>
<feature type="domain" description="Thioredoxin" evidence="2">
    <location>
        <begin position="54"/>
        <end position="198"/>
    </location>
</feature>
<evidence type="ECO:0000259" key="2">
    <source>
        <dbReference type="PROSITE" id="PS51352"/>
    </source>
</evidence>
<dbReference type="PANTHER" id="PTHR42852">
    <property type="entry name" value="THIOL:DISULFIDE INTERCHANGE PROTEIN DSBE"/>
    <property type="match status" value="1"/>
</dbReference>
<dbReference type="Pfam" id="PF00578">
    <property type="entry name" value="AhpC-TSA"/>
    <property type="match status" value="1"/>
</dbReference>
<sequence>MNRIVLLTMFAFFFGGSLQAQTYKEQYTKCSQIMNGVDVEDPNFFTQKYKMLDCLIGSNAPDFSVKALDGETLALKNLKGQVVVINVWNTGCKPCIAEMPALNEIVQMYQDKNVTFISIAPEEDEELIRTFLQKRPFNFTPVANARKAIIEDFITEQIYPYTMIIDKNGIVKKIILGGSEDKEKTFKSILPHIDESLSKN</sequence>
<dbReference type="EMBL" id="JBHUOX010000018">
    <property type="protein sequence ID" value="MFD3002636.1"/>
    <property type="molecule type" value="Genomic_DNA"/>
</dbReference>
<protein>
    <submittedName>
        <fullName evidence="3">TlpA family protein disulfide reductase</fullName>
    </submittedName>
</protein>
<name>A0ABW6C092_9BACT</name>
<dbReference type="PROSITE" id="PS51352">
    <property type="entry name" value="THIOREDOXIN_2"/>
    <property type="match status" value="1"/>
</dbReference>
<keyword evidence="4" id="KW-1185">Reference proteome</keyword>
<dbReference type="RefSeq" id="WP_377488408.1">
    <property type="nucleotide sequence ID" value="NZ_JBHUOX010000018.1"/>
</dbReference>
<dbReference type="PANTHER" id="PTHR42852:SF17">
    <property type="entry name" value="THIOREDOXIN-LIKE PROTEIN HI_1115"/>
    <property type="match status" value="1"/>
</dbReference>
<dbReference type="Gene3D" id="3.40.30.10">
    <property type="entry name" value="Glutaredoxin"/>
    <property type="match status" value="1"/>
</dbReference>
<evidence type="ECO:0000313" key="4">
    <source>
        <dbReference type="Proteomes" id="UP001597641"/>
    </source>
</evidence>
<dbReference type="Proteomes" id="UP001597641">
    <property type="component" value="Unassembled WGS sequence"/>
</dbReference>
<dbReference type="InterPro" id="IPR000866">
    <property type="entry name" value="AhpC/TSA"/>
</dbReference>
<dbReference type="CDD" id="cd02966">
    <property type="entry name" value="TlpA_like_family"/>
    <property type="match status" value="1"/>
</dbReference>
<accession>A0ABW6C092</accession>
<dbReference type="InterPro" id="IPR050553">
    <property type="entry name" value="Thioredoxin_ResA/DsbE_sf"/>
</dbReference>
<gene>
    <name evidence="3" type="ORF">ACFS7Z_19855</name>
</gene>
<dbReference type="SUPFAM" id="SSF52833">
    <property type="entry name" value="Thioredoxin-like"/>
    <property type="match status" value="1"/>
</dbReference>
<feature type="chain" id="PRO_5045694691" evidence="1">
    <location>
        <begin position="21"/>
        <end position="200"/>
    </location>
</feature>